<dbReference type="EMBL" id="CAMGYJ010000002">
    <property type="protein sequence ID" value="CAI0379442.1"/>
    <property type="molecule type" value="Genomic_DNA"/>
</dbReference>
<dbReference type="Proteomes" id="UP001154282">
    <property type="component" value="Unassembled WGS sequence"/>
</dbReference>
<sequence length="31" mass="3809">MLCQEKSGVSLLQEEVCRYFERASQLWEMWE</sequence>
<keyword evidence="2" id="KW-1185">Reference proteome</keyword>
<accession>A0AAV0H2L2</accession>
<name>A0AAV0H2L2_9ROSI</name>
<evidence type="ECO:0000313" key="1">
    <source>
        <dbReference type="EMBL" id="CAI0379442.1"/>
    </source>
</evidence>
<protein>
    <submittedName>
        <fullName evidence="1">Uncharacterized protein</fullName>
    </submittedName>
</protein>
<dbReference type="AlphaFoldDB" id="A0AAV0H2L2"/>
<proteinExistence type="predicted"/>
<evidence type="ECO:0000313" key="2">
    <source>
        <dbReference type="Proteomes" id="UP001154282"/>
    </source>
</evidence>
<comment type="caution">
    <text evidence="1">The sequence shown here is derived from an EMBL/GenBank/DDBJ whole genome shotgun (WGS) entry which is preliminary data.</text>
</comment>
<organism evidence="1 2">
    <name type="scientific">Linum tenue</name>
    <dbReference type="NCBI Taxonomy" id="586396"/>
    <lineage>
        <taxon>Eukaryota</taxon>
        <taxon>Viridiplantae</taxon>
        <taxon>Streptophyta</taxon>
        <taxon>Embryophyta</taxon>
        <taxon>Tracheophyta</taxon>
        <taxon>Spermatophyta</taxon>
        <taxon>Magnoliopsida</taxon>
        <taxon>eudicotyledons</taxon>
        <taxon>Gunneridae</taxon>
        <taxon>Pentapetalae</taxon>
        <taxon>rosids</taxon>
        <taxon>fabids</taxon>
        <taxon>Malpighiales</taxon>
        <taxon>Linaceae</taxon>
        <taxon>Linum</taxon>
    </lineage>
</organism>
<reference evidence="1" key="1">
    <citation type="submission" date="2022-08" db="EMBL/GenBank/DDBJ databases">
        <authorList>
            <person name="Gutierrez-Valencia J."/>
        </authorList>
    </citation>
    <scope>NUCLEOTIDE SEQUENCE</scope>
</reference>
<gene>
    <name evidence="1" type="ORF">LITE_LOCUS2268</name>
</gene>